<evidence type="ECO:0000313" key="1">
    <source>
        <dbReference type="EMBL" id="NYD47939.1"/>
    </source>
</evidence>
<organism evidence="1 2">
    <name type="scientific">Actinomadura luteofluorescens</name>
    <dbReference type="NCBI Taxonomy" id="46163"/>
    <lineage>
        <taxon>Bacteria</taxon>
        <taxon>Bacillati</taxon>
        <taxon>Actinomycetota</taxon>
        <taxon>Actinomycetes</taxon>
        <taxon>Streptosporangiales</taxon>
        <taxon>Thermomonosporaceae</taxon>
        <taxon>Actinomadura</taxon>
    </lineage>
</organism>
<proteinExistence type="predicted"/>
<protein>
    <submittedName>
        <fullName evidence="1">Uncharacterized protein</fullName>
    </submittedName>
</protein>
<accession>A0A7Y9EHS0</accession>
<comment type="caution">
    <text evidence="1">The sequence shown here is derived from an EMBL/GenBank/DDBJ whole genome shotgun (WGS) entry which is preliminary data.</text>
</comment>
<name>A0A7Y9EHS0_9ACTN</name>
<reference evidence="1 2" key="1">
    <citation type="submission" date="2020-07" db="EMBL/GenBank/DDBJ databases">
        <title>Sequencing the genomes of 1000 actinobacteria strains.</title>
        <authorList>
            <person name="Klenk H.-P."/>
        </authorList>
    </citation>
    <scope>NUCLEOTIDE SEQUENCE [LARGE SCALE GENOMIC DNA]</scope>
    <source>
        <strain evidence="1 2">DSM 40398</strain>
    </source>
</reference>
<evidence type="ECO:0000313" key="2">
    <source>
        <dbReference type="Proteomes" id="UP000529783"/>
    </source>
</evidence>
<keyword evidence="2" id="KW-1185">Reference proteome</keyword>
<dbReference type="RefSeq" id="WP_179844939.1">
    <property type="nucleotide sequence ID" value="NZ_JACCBA010000001.1"/>
</dbReference>
<dbReference type="AlphaFoldDB" id="A0A7Y9EHS0"/>
<dbReference type="EMBL" id="JACCBA010000001">
    <property type="protein sequence ID" value="NYD47939.1"/>
    <property type="molecule type" value="Genomic_DNA"/>
</dbReference>
<sequence>MADANAGRVAGALASLEREKATGLLRVGADGAFHVDRGAVTLAESRHAPGPGDLPDGPDPELAALLAMFDAACLLLASRAEPEFTEGPPGGGPRRVTVATLVHEQRRRRALLDAAWPDGSVDVAPVVPVRRVTRQRVILTGLQAEILLNADGRRTPPQLARELGRTVFACLLAVRGLAAASLLRIGPPDGFGAAPVREAPAAPAAPAAPVRDDVPAGWAPADWAPTDHDLLVRLHAALVELR</sequence>
<dbReference type="Proteomes" id="UP000529783">
    <property type="component" value="Unassembled WGS sequence"/>
</dbReference>
<gene>
    <name evidence="1" type="ORF">BJY14_003922</name>
</gene>